<feature type="domain" description="ABM" evidence="1">
    <location>
        <begin position="6"/>
        <end position="94"/>
    </location>
</feature>
<name>A0ABR9WB56_9BACT</name>
<comment type="caution">
    <text evidence="2">The sequence shown here is derived from an EMBL/GenBank/DDBJ whole genome shotgun (WGS) entry which is preliminary data.</text>
</comment>
<proteinExistence type="predicted"/>
<dbReference type="InterPro" id="IPR011008">
    <property type="entry name" value="Dimeric_a/b-barrel"/>
</dbReference>
<dbReference type="InterPro" id="IPR050744">
    <property type="entry name" value="AI-2_Isomerase_LsrG"/>
</dbReference>
<dbReference type="PANTHER" id="PTHR33336">
    <property type="entry name" value="QUINOL MONOOXYGENASE YGIN-RELATED"/>
    <property type="match status" value="1"/>
</dbReference>
<dbReference type="Gene3D" id="3.30.70.100">
    <property type="match status" value="1"/>
</dbReference>
<keyword evidence="2" id="KW-0503">Monooxygenase</keyword>
<sequence length="98" mass="11062">MSSLKYIVMAQVSVQPEHLQEVIALSAKTLKLTLEEPGCEAFYQTCKTDDPHTLVFFEVFTSREAFDLHMAADYTRAFFDGVKDKVSAKPESVTLQQL</sequence>
<dbReference type="PROSITE" id="PS51725">
    <property type="entry name" value="ABM"/>
    <property type="match status" value="1"/>
</dbReference>
<dbReference type="PANTHER" id="PTHR33336:SF3">
    <property type="entry name" value="ABM DOMAIN-CONTAINING PROTEIN"/>
    <property type="match status" value="1"/>
</dbReference>
<dbReference type="Pfam" id="PF03992">
    <property type="entry name" value="ABM"/>
    <property type="match status" value="1"/>
</dbReference>
<keyword evidence="3" id="KW-1185">Reference proteome</keyword>
<keyword evidence="2" id="KW-0560">Oxidoreductase</keyword>
<gene>
    <name evidence="2" type="ORF">IEE83_12490</name>
</gene>
<protein>
    <submittedName>
        <fullName evidence="2">Antibiotic biosynthesis monooxygenase</fullName>
    </submittedName>
</protein>
<dbReference type="InterPro" id="IPR007138">
    <property type="entry name" value="ABM_dom"/>
</dbReference>
<dbReference type="GO" id="GO:0004497">
    <property type="term" value="F:monooxygenase activity"/>
    <property type="evidence" value="ECO:0007669"/>
    <property type="project" value="UniProtKB-KW"/>
</dbReference>
<accession>A0ABR9WB56</accession>
<dbReference type="RefSeq" id="WP_194120890.1">
    <property type="nucleotide sequence ID" value="NZ_JACYGY010000001.1"/>
</dbReference>
<evidence type="ECO:0000313" key="3">
    <source>
        <dbReference type="Proteomes" id="UP000634134"/>
    </source>
</evidence>
<evidence type="ECO:0000313" key="2">
    <source>
        <dbReference type="EMBL" id="MBE9462703.1"/>
    </source>
</evidence>
<dbReference type="Proteomes" id="UP000634134">
    <property type="component" value="Unassembled WGS sequence"/>
</dbReference>
<evidence type="ECO:0000259" key="1">
    <source>
        <dbReference type="PROSITE" id="PS51725"/>
    </source>
</evidence>
<reference evidence="3" key="1">
    <citation type="submission" date="2023-07" db="EMBL/GenBank/DDBJ databases">
        <title>Dyadobacter sp. nov 'subterranea' isolated from contaminted grondwater.</title>
        <authorList>
            <person name="Szabo I."/>
            <person name="Al-Omari J."/>
            <person name="Szerdahelyi S.G."/>
            <person name="Rado J."/>
        </authorList>
    </citation>
    <scope>NUCLEOTIDE SEQUENCE [LARGE SCALE GENOMIC DNA]</scope>
    <source>
        <strain evidence="3">UP-52</strain>
    </source>
</reference>
<dbReference type="SUPFAM" id="SSF54909">
    <property type="entry name" value="Dimeric alpha+beta barrel"/>
    <property type="match status" value="1"/>
</dbReference>
<dbReference type="EMBL" id="JACYGY010000001">
    <property type="protein sequence ID" value="MBE9462703.1"/>
    <property type="molecule type" value="Genomic_DNA"/>
</dbReference>
<organism evidence="2 3">
    <name type="scientific">Dyadobacter subterraneus</name>
    <dbReference type="NCBI Taxonomy" id="2773304"/>
    <lineage>
        <taxon>Bacteria</taxon>
        <taxon>Pseudomonadati</taxon>
        <taxon>Bacteroidota</taxon>
        <taxon>Cytophagia</taxon>
        <taxon>Cytophagales</taxon>
        <taxon>Spirosomataceae</taxon>
        <taxon>Dyadobacter</taxon>
    </lineage>
</organism>